<dbReference type="InterPro" id="IPR050789">
    <property type="entry name" value="Diverse_Enzym_Activities"/>
</dbReference>
<dbReference type="SUPFAM" id="SSF56601">
    <property type="entry name" value="beta-lactamase/transpeptidase-like"/>
    <property type="match status" value="1"/>
</dbReference>
<organism evidence="2 3">
    <name type="scientific">Paractinoplanes globisporus</name>
    <dbReference type="NCBI Taxonomy" id="113565"/>
    <lineage>
        <taxon>Bacteria</taxon>
        <taxon>Bacillati</taxon>
        <taxon>Actinomycetota</taxon>
        <taxon>Actinomycetes</taxon>
        <taxon>Micromonosporales</taxon>
        <taxon>Micromonosporaceae</taxon>
        <taxon>Paractinoplanes</taxon>
    </lineage>
</organism>
<dbReference type="Proteomes" id="UP001602245">
    <property type="component" value="Unassembled WGS sequence"/>
</dbReference>
<dbReference type="EC" id="3.-.-.-" evidence="2"/>
<protein>
    <submittedName>
        <fullName evidence="2">Serine hydrolase domain-containing protein</fullName>
        <ecNumber evidence="2">3.-.-.-</ecNumber>
    </submittedName>
</protein>
<dbReference type="InterPro" id="IPR012338">
    <property type="entry name" value="Beta-lactam/transpept-like"/>
</dbReference>
<keyword evidence="3" id="KW-1185">Reference proteome</keyword>
<reference evidence="2 3" key="1">
    <citation type="submission" date="2024-10" db="EMBL/GenBank/DDBJ databases">
        <title>The Natural Products Discovery Center: Release of the First 8490 Sequenced Strains for Exploring Actinobacteria Biosynthetic Diversity.</title>
        <authorList>
            <person name="Kalkreuter E."/>
            <person name="Kautsar S.A."/>
            <person name="Yang D."/>
            <person name="Bader C.D."/>
            <person name="Teijaro C.N."/>
            <person name="Fluegel L."/>
            <person name="Davis C.M."/>
            <person name="Simpson J.R."/>
            <person name="Lauterbach L."/>
            <person name="Steele A.D."/>
            <person name="Gui C."/>
            <person name="Meng S."/>
            <person name="Li G."/>
            <person name="Viehrig K."/>
            <person name="Ye F."/>
            <person name="Su P."/>
            <person name="Kiefer A.F."/>
            <person name="Nichols A."/>
            <person name="Cepeda A.J."/>
            <person name="Yan W."/>
            <person name="Fan B."/>
            <person name="Jiang Y."/>
            <person name="Adhikari A."/>
            <person name="Zheng C.-J."/>
            <person name="Schuster L."/>
            <person name="Cowan T.M."/>
            <person name="Smanski M.J."/>
            <person name="Chevrette M.G."/>
            <person name="De Carvalho L.P.S."/>
            <person name="Shen B."/>
        </authorList>
    </citation>
    <scope>NUCLEOTIDE SEQUENCE [LARGE SCALE GENOMIC DNA]</scope>
    <source>
        <strain evidence="2 3">NPDC000087</strain>
    </source>
</reference>
<sequence>MTLLPGLQELIDRAAERHGVPGAAVAVGAGSELAEAATGVVNRDTGVEATPDSVFQIGSVTKVWTASLVMQLVSEGLVGLDEPVRRYLPEFGVLDADATESVTVRQLLSHTGGFDGDLFEDTGRGDDAVEKLIAFMRANATQVHPPGALFSYCNSGYCVLGALVARLRGTTWESALRERMIRPLGVTHMALYAEEAVLFRAAVGHLGEALEVFPRWQLPQSNAPAGSTPCAAPRELVRLGRMFLADGVAEDGTRVLPPGTFAAMRTPQVTLPAMGARPPYAWGLGFMLFEWNDIQVVGHDGGTPGQTTSWRMVPERDVVVAITVNGGAAGGFIDDVLTEVLAATAGVTVPARVVPPPSPVPFRARSGRFSSPLATYEVSAAGDGLDVTAIPKGFAAEVDSEVKTVRYLPLGDDRFVAAEPEEGVHPQIAFLEDGRYLYNLRAVPRES</sequence>
<proteinExistence type="predicted"/>
<gene>
    <name evidence="2" type="ORF">ACFY35_10195</name>
</gene>
<keyword evidence="2" id="KW-0378">Hydrolase</keyword>
<dbReference type="Gene3D" id="3.40.710.10">
    <property type="entry name" value="DD-peptidase/beta-lactamase superfamily"/>
    <property type="match status" value="1"/>
</dbReference>
<name>A0ABW6WCA9_9ACTN</name>
<evidence type="ECO:0000313" key="2">
    <source>
        <dbReference type="EMBL" id="MFF5289801.1"/>
    </source>
</evidence>
<dbReference type="EMBL" id="JBIAZU010000002">
    <property type="protein sequence ID" value="MFF5289801.1"/>
    <property type="molecule type" value="Genomic_DNA"/>
</dbReference>
<dbReference type="GO" id="GO:0016787">
    <property type="term" value="F:hydrolase activity"/>
    <property type="evidence" value="ECO:0007669"/>
    <property type="project" value="UniProtKB-KW"/>
</dbReference>
<dbReference type="PANTHER" id="PTHR43283:SF3">
    <property type="entry name" value="BETA-LACTAMASE FAMILY PROTEIN (AFU_ORTHOLOGUE AFUA_5G07500)"/>
    <property type="match status" value="1"/>
</dbReference>
<accession>A0ABW6WCA9</accession>
<dbReference type="Pfam" id="PF00144">
    <property type="entry name" value="Beta-lactamase"/>
    <property type="match status" value="1"/>
</dbReference>
<evidence type="ECO:0000313" key="3">
    <source>
        <dbReference type="Proteomes" id="UP001602245"/>
    </source>
</evidence>
<dbReference type="PANTHER" id="PTHR43283">
    <property type="entry name" value="BETA-LACTAMASE-RELATED"/>
    <property type="match status" value="1"/>
</dbReference>
<comment type="caution">
    <text evidence="2">The sequence shown here is derived from an EMBL/GenBank/DDBJ whole genome shotgun (WGS) entry which is preliminary data.</text>
</comment>
<dbReference type="RefSeq" id="WP_020518134.1">
    <property type="nucleotide sequence ID" value="NZ_JBIAZU010000002.1"/>
</dbReference>
<feature type="domain" description="Beta-lactamase-related" evidence="1">
    <location>
        <begin position="8"/>
        <end position="328"/>
    </location>
</feature>
<evidence type="ECO:0000259" key="1">
    <source>
        <dbReference type="Pfam" id="PF00144"/>
    </source>
</evidence>
<dbReference type="InterPro" id="IPR001466">
    <property type="entry name" value="Beta-lactam-related"/>
</dbReference>